<keyword evidence="4" id="KW-1185">Reference proteome</keyword>
<dbReference type="PANTHER" id="PTHR43236:SF1">
    <property type="entry name" value="BLL7220 PROTEIN"/>
    <property type="match status" value="1"/>
</dbReference>
<reference evidence="3 4" key="1">
    <citation type="journal article" date="2013" name="Genome Biol. Evol.">
        <title>Genomes of Stigonematalean cyanobacteria (subsection V) and the evolution of oxygenic photosynthesis from prokaryotes to plastids.</title>
        <authorList>
            <person name="Dagan T."/>
            <person name="Roettger M."/>
            <person name="Stucken K."/>
            <person name="Landan G."/>
            <person name="Koch R."/>
            <person name="Major P."/>
            <person name="Gould S.B."/>
            <person name="Goremykin V.V."/>
            <person name="Rippka R."/>
            <person name="Tandeau de Marsac N."/>
            <person name="Gugger M."/>
            <person name="Lockhart P.J."/>
            <person name="Allen J.F."/>
            <person name="Brune I."/>
            <person name="Maus I."/>
            <person name="Puhler A."/>
            <person name="Martin W.F."/>
        </authorList>
    </citation>
    <scope>NUCLEOTIDE SEQUENCE [LARGE SCALE GENOMIC DNA]</scope>
    <source>
        <strain evidence="3 4">PCC 7110</strain>
    </source>
</reference>
<dbReference type="Gene3D" id="1.10.260.40">
    <property type="entry name" value="lambda repressor-like DNA-binding domains"/>
    <property type="match status" value="1"/>
</dbReference>
<proteinExistence type="inferred from homology"/>
<gene>
    <name evidence="3" type="ORF">WA1_02235</name>
</gene>
<sequence>MIGERIKIARNKAGLSLRQLSEAMQGKVSPQAIGKYERGEMLPSSGVLLALSKALGVSLTYLMDTQGIELGEVDFRSKSNTTVKERARVKTEVLEWVERYLQIEQILDMGSAEWEIPIDIPCKISNIEEAEKIADEVRSQWGLGYDPIPNMTELLEEKGMKVFTINLPEKVSGFTCSIKRSNNHSNVPVVVVNNLFSLERRRLTLGHELAHQLIDSENLSKKDEEKAANFFAGAFLMPREHLDREVGKHRNFLGYQELINLKRLYGVSGAALLVRLKDIGIISDATITYSFQSIARTWRMTEPEELETISERGTKEQAWRFERLCYRALAEDLISLSKATELLRQPIHQVEAGLKGPSGAYSGYC</sequence>
<dbReference type="Proteomes" id="UP000076925">
    <property type="component" value="Unassembled WGS sequence"/>
</dbReference>
<organism evidence="3 4">
    <name type="scientific">Scytonema hofmannii PCC 7110</name>
    <dbReference type="NCBI Taxonomy" id="128403"/>
    <lineage>
        <taxon>Bacteria</taxon>
        <taxon>Bacillati</taxon>
        <taxon>Cyanobacteriota</taxon>
        <taxon>Cyanophyceae</taxon>
        <taxon>Nostocales</taxon>
        <taxon>Scytonemataceae</taxon>
        <taxon>Scytonema</taxon>
    </lineage>
</organism>
<dbReference type="RefSeq" id="WP_017741272.1">
    <property type="nucleotide sequence ID" value="NZ_KQ976354.1"/>
</dbReference>
<dbReference type="GO" id="GO:0003677">
    <property type="term" value="F:DNA binding"/>
    <property type="evidence" value="ECO:0007669"/>
    <property type="project" value="InterPro"/>
</dbReference>
<comment type="caution">
    <text evidence="3">The sequence shown here is derived from an EMBL/GenBank/DDBJ whole genome shotgun (WGS) entry which is preliminary data.</text>
</comment>
<dbReference type="CDD" id="cd00093">
    <property type="entry name" value="HTH_XRE"/>
    <property type="match status" value="1"/>
</dbReference>
<feature type="domain" description="HTH cro/C1-type" evidence="2">
    <location>
        <begin position="6"/>
        <end position="62"/>
    </location>
</feature>
<evidence type="ECO:0000259" key="2">
    <source>
        <dbReference type="PROSITE" id="PS50943"/>
    </source>
</evidence>
<dbReference type="InterPro" id="IPR010982">
    <property type="entry name" value="Lambda_DNA-bd_dom_sf"/>
</dbReference>
<evidence type="ECO:0000256" key="1">
    <source>
        <dbReference type="ARBA" id="ARBA00007227"/>
    </source>
</evidence>
<dbReference type="SUPFAM" id="SSF47413">
    <property type="entry name" value="lambda repressor-like DNA-binding domains"/>
    <property type="match status" value="1"/>
</dbReference>
<accession>A0A139XH08</accession>
<dbReference type="STRING" id="128403.WA1_02235"/>
<evidence type="ECO:0000313" key="3">
    <source>
        <dbReference type="EMBL" id="KYC43985.1"/>
    </source>
</evidence>
<evidence type="ECO:0000313" key="4">
    <source>
        <dbReference type="Proteomes" id="UP000076925"/>
    </source>
</evidence>
<dbReference type="PROSITE" id="PS50943">
    <property type="entry name" value="HTH_CROC1"/>
    <property type="match status" value="1"/>
</dbReference>
<comment type="similarity">
    <text evidence="1">Belongs to the short-chain fatty acyl-CoA assimilation regulator (ScfR) family.</text>
</comment>
<protein>
    <submittedName>
        <fullName evidence="3">Transcriptional regulator</fullName>
    </submittedName>
</protein>
<dbReference type="InterPro" id="IPR001387">
    <property type="entry name" value="Cro/C1-type_HTH"/>
</dbReference>
<name>A0A139XH08_9CYAN</name>
<dbReference type="EMBL" id="ANNX02000012">
    <property type="protein sequence ID" value="KYC43985.1"/>
    <property type="molecule type" value="Genomic_DNA"/>
</dbReference>
<dbReference type="Gene3D" id="1.10.10.2910">
    <property type="match status" value="1"/>
</dbReference>
<dbReference type="InterPro" id="IPR010359">
    <property type="entry name" value="IrrE_HExxH"/>
</dbReference>
<dbReference type="Pfam" id="PF01381">
    <property type="entry name" value="HTH_3"/>
    <property type="match status" value="1"/>
</dbReference>
<dbReference type="InterPro" id="IPR052345">
    <property type="entry name" value="Rad_response_metalloprotease"/>
</dbReference>
<dbReference type="AlphaFoldDB" id="A0A139XH08"/>
<dbReference type="Pfam" id="PF06114">
    <property type="entry name" value="Peptidase_M78"/>
    <property type="match status" value="1"/>
</dbReference>
<dbReference type="SMART" id="SM00530">
    <property type="entry name" value="HTH_XRE"/>
    <property type="match status" value="1"/>
</dbReference>
<dbReference type="PANTHER" id="PTHR43236">
    <property type="entry name" value="ANTITOXIN HIGA1"/>
    <property type="match status" value="1"/>
</dbReference>
<dbReference type="OrthoDB" id="504343at2"/>